<keyword evidence="8 9" id="KW-0694">RNA-binding</keyword>
<dbReference type="SUPFAM" id="SSF69065">
    <property type="entry name" value="RNase III domain-like"/>
    <property type="match status" value="1"/>
</dbReference>
<comment type="caution">
    <text evidence="12">The sequence shown here is derived from an EMBL/GenBank/DDBJ whole genome shotgun (WGS) entry which is preliminary data.</text>
</comment>
<evidence type="ECO:0000313" key="13">
    <source>
        <dbReference type="Proteomes" id="UP001140206"/>
    </source>
</evidence>
<evidence type="ECO:0000256" key="7">
    <source>
        <dbReference type="ARBA" id="ARBA00022842"/>
    </source>
</evidence>
<feature type="domain" description="DRBM" evidence="10">
    <location>
        <begin position="240"/>
        <end position="304"/>
    </location>
</feature>
<keyword evidence="5" id="KW-0255">Endonuclease</keyword>
<dbReference type="PANTHER" id="PTHR14950">
    <property type="entry name" value="DICER-RELATED"/>
    <property type="match status" value="1"/>
</dbReference>
<dbReference type="GO" id="GO:0046872">
    <property type="term" value="F:metal ion binding"/>
    <property type="evidence" value="ECO:0007669"/>
    <property type="project" value="UniProtKB-KW"/>
</dbReference>
<keyword evidence="7" id="KW-0460">Magnesium</keyword>
<dbReference type="InterPro" id="IPR036389">
    <property type="entry name" value="RNase_III_sf"/>
</dbReference>
<keyword evidence="3" id="KW-0540">Nuclease</keyword>
<evidence type="ECO:0000256" key="4">
    <source>
        <dbReference type="ARBA" id="ARBA00022723"/>
    </source>
</evidence>
<accession>A0AAV8ESH7</accession>
<proteinExistence type="predicted"/>
<dbReference type="Gene3D" id="1.10.1520.10">
    <property type="entry name" value="Ribonuclease III domain"/>
    <property type="match status" value="1"/>
</dbReference>
<dbReference type="SUPFAM" id="SSF54768">
    <property type="entry name" value="dsRNA-binding domain-like"/>
    <property type="match status" value="1"/>
</dbReference>
<comment type="cofactor">
    <cofactor evidence="2">
        <name>Mg(2+)</name>
        <dbReference type="ChEBI" id="CHEBI:18420"/>
    </cofactor>
</comment>
<dbReference type="InterPro" id="IPR014720">
    <property type="entry name" value="dsRBD_dom"/>
</dbReference>
<evidence type="ECO:0000313" key="12">
    <source>
        <dbReference type="EMBL" id="KAJ4781771.1"/>
    </source>
</evidence>
<organism evidence="12 13">
    <name type="scientific">Rhynchospora pubera</name>
    <dbReference type="NCBI Taxonomy" id="906938"/>
    <lineage>
        <taxon>Eukaryota</taxon>
        <taxon>Viridiplantae</taxon>
        <taxon>Streptophyta</taxon>
        <taxon>Embryophyta</taxon>
        <taxon>Tracheophyta</taxon>
        <taxon>Spermatophyta</taxon>
        <taxon>Magnoliopsida</taxon>
        <taxon>Liliopsida</taxon>
        <taxon>Poales</taxon>
        <taxon>Cyperaceae</taxon>
        <taxon>Cyperoideae</taxon>
        <taxon>Rhynchosporeae</taxon>
        <taxon>Rhynchospora</taxon>
    </lineage>
</organism>
<keyword evidence="6" id="KW-0378">Hydrolase</keyword>
<evidence type="ECO:0000256" key="3">
    <source>
        <dbReference type="ARBA" id="ARBA00022722"/>
    </source>
</evidence>
<dbReference type="AlphaFoldDB" id="A0AAV8ESH7"/>
<reference evidence="12" key="1">
    <citation type="submission" date="2022-08" db="EMBL/GenBank/DDBJ databases">
        <authorList>
            <person name="Marques A."/>
        </authorList>
    </citation>
    <scope>NUCLEOTIDE SEQUENCE</scope>
    <source>
        <strain evidence="12">RhyPub2mFocal</strain>
        <tissue evidence="12">Leaves</tissue>
    </source>
</reference>
<dbReference type="GO" id="GO:0030422">
    <property type="term" value="P:siRNA processing"/>
    <property type="evidence" value="ECO:0007669"/>
    <property type="project" value="TreeGrafter"/>
</dbReference>
<keyword evidence="4" id="KW-0479">Metal-binding</keyword>
<evidence type="ECO:0000256" key="1">
    <source>
        <dbReference type="ARBA" id="ARBA00001936"/>
    </source>
</evidence>
<dbReference type="GO" id="GO:0005634">
    <property type="term" value="C:nucleus"/>
    <property type="evidence" value="ECO:0007669"/>
    <property type="project" value="TreeGrafter"/>
</dbReference>
<dbReference type="Proteomes" id="UP001140206">
    <property type="component" value="Chromosome 3"/>
</dbReference>
<dbReference type="PROSITE" id="PS50142">
    <property type="entry name" value="RNASE_3_2"/>
    <property type="match status" value="1"/>
</dbReference>
<evidence type="ECO:0000256" key="5">
    <source>
        <dbReference type="ARBA" id="ARBA00022759"/>
    </source>
</evidence>
<comment type="cofactor">
    <cofactor evidence="1">
        <name>Mn(2+)</name>
        <dbReference type="ChEBI" id="CHEBI:29035"/>
    </cofactor>
</comment>
<dbReference type="SMART" id="SM00535">
    <property type="entry name" value="RIBOc"/>
    <property type="match status" value="1"/>
</dbReference>
<dbReference type="FunFam" id="1.10.1520.10:FF:000004">
    <property type="entry name" value="Endoribonuclease dicer-like 1"/>
    <property type="match status" value="1"/>
</dbReference>
<evidence type="ECO:0000256" key="2">
    <source>
        <dbReference type="ARBA" id="ARBA00001946"/>
    </source>
</evidence>
<dbReference type="PANTHER" id="PTHR14950:SF54">
    <property type="entry name" value="RNASE II-LIKE 1"/>
    <property type="match status" value="1"/>
</dbReference>
<dbReference type="Pfam" id="PF00636">
    <property type="entry name" value="Ribonuclease_3"/>
    <property type="match status" value="1"/>
</dbReference>
<sequence length="319" mass="36091">MANRPLRICSSLSIIPFSTPFSTLFYTPLLRFTFPIAPPKPDIGAVQEVKETEQKEQVPAKLPPMEEAHIDALEEILGHKFSDRYLVEEAMTHGSAYYPLKGEMSYERLEFMGDAVLTFGVASEVFFTYPNLAPGPMTRLRAANVDKEKLARIAVAHGLHRYLRHKAPQLESQINQFVDDLDNYPIHSNGLLDPPKVLADIVESLLGAVYVDTNKCYETVWKIFMRLSRPFITIETLGKHPVTELHELCQKLHNELKFNDKKWAENLTVDVLLNGKVIGSATYGPKKDICHNRAAKVALDRLKELLSNGELETFLKDNT</sequence>
<dbReference type="EMBL" id="JAMFTS010000003">
    <property type="protein sequence ID" value="KAJ4781771.1"/>
    <property type="molecule type" value="Genomic_DNA"/>
</dbReference>
<feature type="domain" description="RNase III" evidence="11">
    <location>
        <begin position="70"/>
        <end position="214"/>
    </location>
</feature>
<dbReference type="GO" id="GO:0005737">
    <property type="term" value="C:cytoplasm"/>
    <property type="evidence" value="ECO:0007669"/>
    <property type="project" value="TreeGrafter"/>
</dbReference>
<evidence type="ECO:0000259" key="11">
    <source>
        <dbReference type="PROSITE" id="PS50142"/>
    </source>
</evidence>
<dbReference type="PROSITE" id="PS50137">
    <property type="entry name" value="DS_RBD"/>
    <property type="match status" value="1"/>
</dbReference>
<dbReference type="CDD" id="cd00593">
    <property type="entry name" value="RIBOc"/>
    <property type="match status" value="1"/>
</dbReference>
<gene>
    <name evidence="12" type="ORF">LUZ62_066028</name>
</gene>
<evidence type="ECO:0000256" key="8">
    <source>
        <dbReference type="ARBA" id="ARBA00022884"/>
    </source>
</evidence>
<dbReference type="GO" id="GO:0004525">
    <property type="term" value="F:ribonuclease III activity"/>
    <property type="evidence" value="ECO:0007669"/>
    <property type="project" value="InterPro"/>
</dbReference>
<evidence type="ECO:0000259" key="10">
    <source>
        <dbReference type="PROSITE" id="PS50137"/>
    </source>
</evidence>
<evidence type="ECO:0000256" key="6">
    <source>
        <dbReference type="ARBA" id="ARBA00022801"/>
    </source>
</evidence>
<dbReference type="GO" id="GO:0003723">
    <property type="term" value="F:RNA binding"/>
    <property type="evidence" value="ECO:0007669"/>
    <property type="project" value="UniProtKB-UniRule"/>
</dbReference>
<dbReference type="Gene3D" id="3.30.160.20">
    <property type="match status" value="1"/>
</dbReference>
<name>A0AAV8ESH7_9POAL</name>
<dbReference type="InterPro" id="IPR000999">
    <property type="entry name" value="RNase_III_dom"/>
</dbReference>
<protein>
    <submittedName>
        <fullName evidence="12">Dicer-like 3</fullName>
    </submittedName>
</protein>
<keyword evidence="13" id="KW-1185">Reference proteome</keyword>
<evidence type="ECO:0000256" key="9">
    <source>
        <dbReference type="PROSITE-ProRule" id="PRU00266"/>
    </source>
</evidence>